<dbReference type="InterPro" id="IPR006073">
    <property type="entry name" value="GTP-bd"/>
</dbReference>
<dbReference type="EMBL" id="KQ030532">
    <property type="protein sequence ID" value="KJZ73771.1"/>
    <property type="molecule type" value="Genomic_DNA"/>
</dbReference>
<dbReference type="Gene3D" id="3.40.50.300">
    <property type="entry name" value="P-loop containing nucleotide triphosphate hydrolases"/>
    <property type="match status" value="1"/>
</dbReference>
<dbReference type="Proteomes" id="UP000054481">
    <property type="component" value="Unassembled WGS sequence"/>
</dbReference>
<evidence type="ECO:0000256" key="1">
    <source>
        <dbReference type="SAM" id="MobiDB-lite"/>
    </source>
</evidence>
<dbReference type="AlphaFoldDB" id="A0A0F7ZIJ5"/>
<dbReference type="SUPFAM" id="SSF52540">
    <property type="entry name" value="P-loop containing nucleoside triphosphate hydrolases"/>
    <property type="match status" value="1"/>
</dbReference>
<dbReference type="InterPro" id="IPR027417">
    <property type="entry name" value="P-loop_NTPase"/>
</dbReference>
<dbReference type="PANTHER" id="PTHR11649">
    <property type="entry name" value="MSS1/TRME-RELATED GTP-BINDING PROTEIN"/>
    <property type="match status" value="1"/>
</dbReference>
<name>A0A0F7ZIJ5_9HYPO</name>
<protein>
    <recommendedName>
        <fullName evidence="2">G domain-containing protein</fullName>
    </recommendedName>
</protein>
<accession>A0A0F7ZIJ5</accession>
<reference evidence="3 4" key="1">
    <citation type="journal article" date="2014" name="Genome Biol. Evol.">
        <title>Comparative genomics and transcriptomics analyses reveal divergent lifestyle features of nematode endoparasitic fungus Hirsutella minnesotensis.</title>
        <authorList>
            <person name="Lai Y."/>
            <person name="Liu K."/>
            <person name="Zhang X."/>
            <person name="Zhang X."/>
            <person name="Li K."/>
            <person name="Wang N."/>
            <person name="Shu C."/>
            <person name="Wu Y."/>
            <person name="Wang C."/>
            <person name="Bushley K.E."/>
            <person name="Xiang M."/>
            <person name="Liu X."/>
        </authorList>
    </citation>
    <scope>NUCLEOTIDE SEQUENCE [LARGE SCALE GENOMIC DNA]</scope>
    <source>
        <strain evidence="3 4">3608</strain>
    </source>
</reference>
<sequence length="387" mass="41620">MLPSRRPLIRELPKSILLVVRPAISRPFSTSSPANARKRPGRLRRSLPQVPCPEKFTAKEQMIHGSREESTARAVSDRTWTPSIRGGHGPRKQQHDPVRQADIGQRAATNKPGSEDTALSFSVAQEAAPSPSALKDSLLSYHSISQRPGGRLETEPVLAHDKGLAAAHAFFTDGGNFLYSAATLRDHPRNDHVPEIAVMGASNAGKSTFLNALMGKPDVARTGQRPGLTQLMNVYGRTALRGAVVLLSMDKKKGALGHDLWLLRALARSETPTLVVLTKADRCGADWPLRSESTADAVNRDLMALDDEFGGRWRVHSGPTTCVHVTAAGIDKVGGLRSLGNAAGIGGVRRAMLQVAGFSVSGKGVEKAAEHQAYSGPIVPFEELQWK</sequence>
<feature type="region of interest" description="Disordered" evidence="1">
    <location>
        <begin position="27"/>
        <end position="98"/>
    </location>
</feature>
<feature type="compositionally biased region" description="Basic residues" evidence="1">
    <location>
        <begin position="36"/>
        <end position="45"/>
    </location>
</feature>
<dbReference type="PANTHER" id="PTHR11649:SF13">
    <property type="entry name" value="ENGB-TYPE G DOMAIN-CONTAINING PROTEIN"/>
    <property type="match status" value="1"/>
</dbReference>
<evidence type="ECO:0000313" key="3">
    <source>
        <dbReference type="EMBL" id="KJZ73771.1"/>
    </source>
</evidence>
<proteinExistence type="predicted"/>
<dbReference type="Pfam" id="PF01926">
    <property type="entry name" value="MMR_HSR1"/>
    <property type="match status" value="1"/>
</dbReference>
<feature type="compositionally biased region" description="Basic and acidic residues" evidence="1">
    <location>
        <begin position="56"/>
        <end position="71"/>
    </location>
</feature>
<feature type="domain" description="G" evidence="2">
    <location>
        <begin position="195"/>
        <end position="234"/>
    </location>
</feature>
<organism evidence="3 4">
    <name type="scientific">Hirsutella minnesotensis 3608</name>
    <dbReference type="NCBI Taxonomy" id="1043627"/>
    <lineage>
        <taxon>Eukaryota</taxon>
        <taxon>Fungi</taxon>
        <taxon>Dikarya</taxon>
        <taxon>Ascomycota</taxon>
        <taxon>Pezizomycotina</taxon>
        <taxon>Sordariomycetes</taxon>
        <taxon>Hypocreomycetidae</taxon>
        <taxon>Hypocreales</taxon>
        <taxon>Ophiocordycipitaceae</taxon>
        <taxon>Hirsutella</taxon>
    </lineage>
</organism>
<evidence type="ECO:0000313" key="4">
    <source>
        <dbReference type="Proteomes" id="UP000054481"/>
    </source>
</evidence>
<dbReference type="GO" id="GO:0005525">
    <property type="term" value="F:GTP binding"/>
    <property type="evidence" value="ECO:0007669"/>
    <property type="project" value="InterPro"/>
</dbReference>
<gene>
    <name evidence="3" type="ORF">HIM_06889</name>
</gene>
<evidence type="ECO:0000259" key="2">
    <source>
        <dbReference type="Pfam" id="PF01926"/>
    </source>
</evidence>
<keyword evidence="4" id="KW-1185">Reference proteome</keyword>
<dbReference type="OrthoDB" id="391988at2759"/>